<dbReference type="GO" id="GO:0003677">
    <property type="term" value="F:DNA binding"/>
    <property type="evidence" value="ECO:0007669"/>
    <property type="project" value="UniProtKB-KW"/>
</dbReference>
<keyword evidence="6" id="KW-1185">Reference proteome</keyword>
<evidence type="ECO:0000313" key="6">
    <source>
        <dbReference type="Proteomes" id="UP000633219"/>
    </source>
</evidence>
<organism evidence="5 6">
    <name type="scientific">Rhizobium setariae</name>
    <dbReference type="NCBI Taxonomy" id="2801340"/>
    <lineage>
        <taxon>Bacteria</taxon>
        <taxon>Pseudomonadati</taxon>
        <taxon>Pseudomonadota</taxon>
        <taxon>Alphaproteobacteria</taxon>
        <taxon>Hyphomicrobiales</taxon>
        <taxon>Rhizobiaceae</taxon>
        <taxon>Rhizobium/Agrobacterium group</taxon>
        <taxon>Rhizobium</taxon>
    </lineage>
</organism>
<dbReference type="RefSeq" id="WP_201663604.1">
    <property type="nucleotide sequence ID" value="NZ_JAEQNC010000018.1"/>
</dbReference>
<feature type="domain" description="Cyclic nucleotide-binding" evidence="4">
    <location>
        <begin position="16"/>
        <end position="144"/>
    </location>
</feature>
<evidence type="ECO:0000256" key="3">
    <source>
        <dbReference type="ARBA" id="ARBA00023163"/>
    </source>
</evidence>
<dbReference type="Pfam" id="PF00027">
    <property type="entry name" value="cNMP_binding"/>
    <property type="match status" value="1"/>
</dbReference>
<dbReference type="Proteomes" id="UP000633219">
    <property type="component" value="Unassembled WGS sequence"/>
</dbReference>
<dbReference type="InterPro" id="IPR036390">
    <property type="entry name" value="WH_DNA-bd_sf"/>
</dbReference>
<dbReference type="AlphaFoldDB" id="A0A937CR93"/>
<keyword evidence="2" id="KW-0238">DNA-binding</keyword>
<dbReference type="GO" id="GO:0005829">
    <property type="term" value="C:cytosol"/>
    <property type="evidence" value="ECO:0007669"/>
    <property type="project" value="TreeGrafter"/>
</dbReference>
<accession>A0A937CR93</accession>
<dbReference type="InterPro" id="IPR014710">
    <property type="entry name" value="RmlC-like_jellyroll"/>
</dbReference>
<sequence length="240" mass="26768">MSSENKLPYDWAKNSVLSAIQPRAYSFFDQKAVTRELKTGDVIFEDGDPVTHAIFPHEGVLSFIAEMADGRTVEKSSIGNEGFVGLTLILGGGNALGRCVVQVPGKASWVSIEDLDVALERFECVREIMLRYAKSHTIQLMETAACNSLHTAEQRVVRWLLHAHDRVNGDTFYITQEVLANLLALRRATVNAISTDLMNARAIAYHRGSLTVVDRNVLKSYVCECYDRVRRASLYEATEV</sequence>
<name>A0A937CR93_9HYPH</name>
<proteinExistence type="predicted"/>
<comment type="caution">
    <text evidence="5">The sequence shown here is derived from an EMBL/GenBank/DDBJ whole genome shotgun (WGS) entry which is preliminary data.</text>
</comment>
<evidence type="ECO:0000313" key="5">
    <source>
        <dbReference type="EMBL" id="MBL0375053.1"/>
    </source>
</evidence>
<reference evidence="5" key="1">
    <citation type="submission" date="2021-01" db="EMBL/GenBank/DDBJ databases">
        <title>Rhizobium sp. strain KVB221 16S ribosomal RNA gene Genome sequencing and assembly.</title>
        <authorList>
            <person name="Kang M."/>
        </authorList>
    </citation>
    <scope>NUCLEOTIDE SEQUENCE</scope>
    <source>
        <strain evidence="5">KVB221</strain>
    </source>
</reference>
<dbReference type="Gene3D" id="2.60.120.10">
    <property type="entry name" value="Jelly Rolls"/>
    <property type="match status" value="1"/>
</dbReference>
<dbReference type="Pfam" id="PF13545">
    <property type="entry name" value="HTH_Crp_2"/>
    <property type="match status" value="1"/>
</dbReference>
<dbReference type="GO" id="GO:0003700">
    <property type="term" value="F:DNA-binding transcription factor activity"/>
    <property type="evidence" value="ECO:0007669"/>
    <property type="project" value="TreeGrafter"/>
</dbReference>
<dbReference type="InterPro" id="IPR018490">
    <property type="entry name" value="cNMP-bd_dom_sf"/>
</dbReference>
<dbReference type="InterPro" id="IPR000595">
    <property type="entry name" value="cNMP-bd_dom"/>
</dbReference>
<evidence type="ECO:0000256" key="2">
    <source>
        <dbReference type="ARBA" id="ARBA00023125"/>
    </source>
</evidence>
<keyword evidence="3" id="KW-0804">Transcription</keyword>
<gene>
    <name evidence="5" type="ORF">JJB09_23860</name>
</gene>
<dbReference type="SUPFAM" id="SSF51206">
    <property type="entry name" value="cAMP-binding domain-like"/>
    <property type="match status" value="1"/>
</dbReference>
<evidence type="ECO:0000256" key="1">
    <source>
        <dbReference type="ARBA" id="ARBA00023015"/>
    </source>
</evidence>
<dbReference type="EMBL" id="JAEQNC010000018">
    <property type="protein sequence ID" value="MBL0375053.1"/>
    <property type="molecule type" value="Genomic_DNA"/>
</dbReference>
<evidence type="ECO:0000259" key="4">
    <source>
        <dbReference type="SMART" id="SM00100"/>
    </source>
</evidence>
<dbReference type="InterPro" id="IPR050397">
    <property type="entry name" value="Env_Response_Regulators"/>
</dbReference>
<dbReference type="PANTHER" id="PTHR24567:SF74">
    <property type="entry name" value="HTH-TYPE TRANSCRIPTIONAL REGULATOR ARCR"/>
    <property type="match status" value="1"/>
</dbReference>
<protein>
    <submittedName>
        <fullName evidence="5">Crp/Fnr family transcriptional regulator</fullName>
    </submittedName>
</protein>
<dbReference type="SMART" id="SM00100">
    <property type="entry name" value="cNMP"/>
    <property type="match status" value="1"/>
</dbReference>
<dbReference type="InterPro" id="IPR012318">
    <property type="entry name" value="HTH_CRP"/>
</dbReference>
<dbReference type="PANTHER" id="PTHR24567">
    <property type="entry name" value="CRP FAMILY TRANSCRIPTIONAL REGULATORY PROTEIN"/>
    <property type="match status" value="1"/>
</dbReference>
<keyword evidence="1" id="KW-0805">Transcription regulation</keyword>
<dbReference type="SUPFAM" id="SSF46785">
    <property type="entry name" value="Winged helix' DNA-binding domain"/>
    <property type="match status" value="1"/>
</dbReference>
<dbReference type="CDD" id="cd00038">
    <property type="entry name" value="CAP_ED"/>
    <property type="match status" value="1"/>
</dbReference>